<evidence type="ECO:0000313" key="2">
    <source>
        <dbReference type="EMBL" id="KAK9505888.1"/>
    </source>
</evidence>
<evidence type="ECO:0000313" key="3">
    <source>
        <dbReference type="Proteomes" id="UP001461498"/>
    </source>
</evidence>
<dbReference type="AlphaFoldDB" id="A0AAW1D4I3"/>
<keyword evidence="1" id="KW-1133">Transmembrane helix</keyword>
<reference evidence="2 3" key="1">
    <citation type="submission" date="2022-12" db="EMBL/GenBank/DDBJ databases">
        <title>Chromosome-level genome assembly of true bugs.</title>
        <authorList>
            <person name="Ma L."/>
            <person name="Li H."/>
        </authorList>
    </citation>
    <scope>NUCLEOTIDE SEQUENCE [LARGE SCALE GENOMIC DNA]</scope>
    <source>
        <strain evidence="2">Lab_2022b</strain>
    </source>
</reference>
<evidence type="ECO:0000256" key="1">
    <source>
        <dbReference type="SAM" id="Phobius"/>
    </source>
</evidence>
<dbReference type="EMBL" id="JAPXFL010000006">
    <property type="protein sequence ID" value="KAK9505888.1"/>
    <property type="molecule type" value="Genomic_DNA"/>
</dbReference>
<accession>A0AAW1D4I3</accession>
<proteinExistence type="predicted"/>
<organism evidence="2 3">
    <name type="scientific">Rhynocoris fuscipes</name>
    <dbReference type="NCBI Taxonomy" id="488301"/>
    <lineage>
        <taxon>Eukaryota</taxon>
        <taxon>Metazoa</taxon>
        <taxon>Ecdysozoa</taxon>
        <taxon>Arthropoda</taxon>
        <taxon>Hexapoda</taxon>
        <taxon>Insecta</taxon>
        <taxon>Pterygota</taxon>
        <taxon>Neoptera</taxon>
        <taxon>Paraneoptera</taxon>
        <taxon>Hemiptera</taxon>
        <taxon>Heteroptera</taxon>
        <taxon>Panheteroptera</taxon>
        <taxon>Cimicomorpha</taxon>
        <taxon>Reduviidae</taxon>
        <taxon>Harpactorinae</taxon>
        <taxon>Harpactorini</taxon>
        <taxon>Rhynocoris</taxon>
    </lineage>
</organism>
<comment type="caution">
    <text evidence="2">The sequence shown here is derived from an EMBL/GenBank/DDBJ whole genome shotgun (WGS) entry which is preliminary data.</text>
</comment>
<keyword evidence="1" id="KW-0812">Transmembrane</keyword>
<gene>
    <name evidence="2" type="ORF">O3M35_009858</name>
</gene>
<evidence type="ECO:0008006" key="4">
    <source>
        <dbReference type="Google" id="ProtNLM"/>
    </source>
</evidence>
<keyword evidence="3" id="KW-1185">Reference proteome</keyword>
<protein>
    <recommendedName>
        <fullName evidence="4">ATP synthase F0 subunit 8</fullName>
    </recommendedName>
</protein>
<feature type="transmembrane region" description="Helical" evidence="1">
    <location>
        <begin position="20"/>
        <end position="39"/>
    </location>
</feature>
<dbReference type="Proteomes" id="UP001461498">
    <property type="component" value="Unassembled WGS sequence"/>
</dbReference>
<sequence>MCWPHQIFYFIINKSIFSQFILFHFIFIFFYFLQIIWHFHKSLKYSPLIYPTKRLL</sequence>
<keyword evidence="1" id="KW-0472">Membrane</keyword>
<name>A0AAW1D4I3_9HEMI</name>